<dbReference type="InterPro" id="IPR001789">
    <property type="entry name" value="Sig_transdc_resp-reg_receiver"/>
</dbReference>
<evidence type="ECO:0000313" key="27">
    <source>
        <dbReference type="EMBL" id="SIQ59214.1"/>
    </source>
</evidence>
<dbReference type="CDD" id="cd16922">
    <property type="entry name" value="HATPase_EvgS-ArcB-TorS-like"/>
    <property type="match status" value="1"/>
</dbReference>
<evidence type="ECO:0000256" key="13">
    <source>
        <dbReference type="ARBA" id="ARBA00023136"/>
    </source>
</evidence>
<feature type="domain" description="HAMP" evidence="25">
    <location>
        <begin position="485"/>
        <end position="537"/>
    </location>
</feature>
<feature type="modified residue" description="4-aspartylphosphate" evidence="19">
    <location>
        <position position="1175"/>
    </location>
</feature>
<keyword evidence="13 21" id="KW-0472">Membrane</keyword>
<dbReference type="InterPro" id="IPR004358">
    <property type="entry name" value="Sig_transdc_His_kin-like_C"/>
</dbReference>
<dbReference type="InterPro" id="IPR005467">
    <property type="entry name" value="His_kinase_dom"/>
</dbReference>
<evidence type="ECO:0000256" key="15">
    <source>
        <dbReference type="ARBA" id="ARBA00064003"/>
    </source>
</evidence>
<dbReference type="RefSeq" id="WP_076601864.1">
    <property type="nucleotide sequence ID" value="NZ_FTMD01000005.1"/>
</dbReference>
<dbReference type="Gene3D" id="3.30.565.10">
    <property type="entry name" value="Histidine kinase-like ATPase, C-terminal domain"/>
    <property type="match status" value="1"/>
</dbReference>
<comment type="function">
    <text evidence="14">Member of the two-component regulatory system BvgS/BvgA. Phosphorylates BvgA via a four-step phosphorelay in response to environmental signals.</text>
</comment>
<proteinExistence type="predicted"/>
<feature type="transmembrane region" description="Helical" evidence="21">
    <location>
        <begin position="468"/>
        <end position="492"/>
    </location>
</feature>
<dbReference type="InterPro" id="IPR003594">
    <property type="entry name" value="HATPase_dom"/>
</dbReference>
<organism evidence="27 28">
    <name type="scientific">Aromatoleum tolulyticum</name>
    <dbReference type="NCBI Taxonomy" id="34027"/>
    <lineage>
        <taxon>Bacteria</taxon>
        <taxon>Pseudomonadati</taxon>
        <taxon>Pseudomonadota</taxon>
        <taxon>Betaproteobacteria</taxon>
        <taxon>Rhodocyclales</taxon>
        <taxon>Rhodocyclaceae</taxon>
        <taxon>Aromatoleum</taxon>
    </lineage>
</organism>
<dbReference type="InterPro" id="IPR003660">
    <property type="entry name" value="HAMP_dom"/>
</dbReference>
<dbReference type="Gene3D" id="2.10.70.100">
    <property type="match status" value="1"/>
</dbReference>
<dbReference type="Gene3D" id="1.10.287.130">
    <property type="match status" value="1"/>
</dbReference>
<dbReference type="InterPro" id="IPR035965">
    <property type="entry name" value="PAS-like_dom_sf"/>
</dbReference>
<dbReference type="InterPro" id="IPR036097">
    <property type="entry name" value="HisK_dim/P_sf"/>
</dbReference>
<comment type="subunit">
    <text evidence="15">At low DSF concentrations, interacts with RpfF.</text>
</comment>
<dbReference type="GO" id="GO:0005524">
    <property type="term" value="F:ATP binding"/>
    <property type="evidence" value="ECO:0007669"/>
    <property type="project" value="UniProtKB-KW"/>
</dbReference>
<dbReference type="InterPro" id="IPR000700">
    <property type="entry name" value="PAS-assoc_C"/>
</dbReference>
<evidence type="ECO:0000256" key="2">
    <source>
        <dbReference type="ARBA" id="ARBA00004651"/>
    </source>
</evidence>
<dbReference type="PROSITE" id="PS50113">
    <property type="entry name" value="PAC"/>
    <property type="match status" value="1"/>
</dbReference>
<feature type="domain" description="Response regulatory" evidence="23">
    <location>
        <begin position="978"/>
        <end position="1098"/>
    </location>
</feature>
<evidence type="ECO:0000256" key="3">
    <source>
        <dbReference type="ARBA" id="ARBA00012438"/>
    </source>
</evidence>
<feature type="modified residue" description="Phosphohistidine" evidence="18">
    <location>
        <position position="1333"/>
    </location>
</feature>
<dbReference type="CDD" id="cd17546">
    <property type="entry name" value="REC_hyHK_CKI1_RcsC-like"/>
    <property type="match status" value="2"/>
</dbReference>
<dbReference type="PROSITE" id="PS50894">
    <property type="entry name" value="HPT"/>
    <property type="match status" value="1"/>
</dbReference>
<evidence type="ECO:0000259" key="23">
    <source>
        <dbReference type="PROSITE" id="PS50110"/>
    </source>
</evidence>
<evidence type="ECO:0000259" key="25">
    <source>
        <dbReference type="PROSITE" id="PS50885"/>
    </source>
</evidence>
<dbReference type="Pfam" id="PF02518">
    <property type="entry name" value="HATPase_c"/>
    <property type="match status" value="1"/>
</dbReference>
<dbReference type="SMART" id="SM00387">
    <property type="entry name" value="HATPase_c"/>
    <property type="match status" value="1"/>
</dbReference>
<feature type="transmembrane region" description="Helical" evidence="21">
    <location>
        <begin position="134"/>
        <end position="155"/>
    </location>
</feature>
<evidence type="ECO:0000256" key="8">
    <source>
        <dbReference type="ARBA" id="ARBA00022741"/>
    </source>
</evidence>
<evidence type="ECO:0000256" key="19">
    <source>
        <dbReference type="PROSITE-ProRule" id="PRU00169"/>
    </source>
</evidence>
<dbReference type="SMART" id="SM00448">
    <property type="entry name" value="REC"/>
    <property type="match status" value="2"/>
</dbReference>
<evidence type="ECO:0000256" key="11">
    <source>
        <dbReference type="ARBA" id="ARBA00022989"/>
    </source>
</evidence>
<sequence>MDHAIRWIELVFAELPLPLLEVWGGFAYLLGLVLMLCAFGGVTFRPAGQWRLGRERQTWDVKALRSVALTFVLILATGYVGSFIVLVPGAQTFESLKDLTVFVCLLLFGYPALIAVPFAYGLSDLIEGVPPAFLLDWLVGYFINPACFWVAYQLIGKDPDFRRWRTWGWYAVFVLVFMSIEPQLWGYIAADKFTPEISYRNITPALFFTTAITWILAPFAMLAALPLARRYGLFWAEIAGHVRERVFGRKEWIWESGAGDTEGAGESGEQVGLPIRMFLVAPFVVLVLLMVGTTAYFTLRSAEASADKLAARLHQESSQNISLFLDDYFDRSPRVEMSRRIGDIDRLLSRLPIAEHGRAFIVDRSGARIASSRNVLEPAFVAEGSDPVVRNAVDTLRGTIGSLEGLKSAVQFKFDLVLARPLSRETWMVQATPYRDRGGETDWVLMTAMPAAYYLEGVRVGHSRSAMVFAVALMLSLVVAAYLATIVAAPIYRIALATRALMRGDLTQRVPDSGLEELGVLSRSFNRMGAQLQESFEDLRGEVEMRRARERELEESQERVRLNENRIRLATRSAQLGVWDWDVEKNELVWDDAMYQQFGVDRARCDVPNAVWLKSLSPEEYKRAKDAVRAALRGEREFSSEFRISWPDGSVHYIKGMAHTIRDDNGRAVRMVGVSYDITEQRRAAVEIMKLNAELERRVIERTAQLKTANKDLLQAKEVAEEAKRAQSEFLANMSHEIRTPMNAILGMLYLALKSDLSPSQHNYLAKAQGAARSLLGIINDILDISKIEAGKLDIEQVEFGLDAVLEQLADAVGYLAERKGLEFLVRYDPTIPSRLIGDPLRLGQILLNLCGNAVKFTERGEVELAFRCLNASETDITLQVFVRDTGIGMTPEVQGKLFEKFTQADQTTTRRFGGTGLGLAISKDLAELMGGRVWVEDSQPGKGTTMCFTAQLRIAGQARARQRELVEQVGPLLEGVRVLVVDDNEGAREILAEMLRFFRLEVGTASNGPAAIAALQAAAASPYDLVLMDWRMPGMNGDEATARIRNDAAIPRQPKVIMVTAWGREDAFQLAERAGIDGFLIKPVSPSMMFDTILSVLGRGRIFGTEERRASLREPASGGQLAGARVLLVEDNDINREFAIELLRSEGLEVDEAANGEEAVQRVQARDYDVVLMDIQMPVMDGLEAARRIRALAGAPGVMDGERFAVLPIIAMTALAMAQDAEKSRAAGMNDHVTKPIAPDRLMATLANWVQLPAGRAGRVALTRTADRGAVPADLRALTSLDAGEGIRRIGGKADAYRKQLARFRKRHVDAVAELRRLVAAGDAQRAEECCHALKGVTGTLGAHALYEKITVIDALLKQGVLPDAAMLDEADALLLRLMDEIDGLGDSSGAIPRPAAPLAPDTLRELLARLGEALDNDLGAAEPLLAELRAGLAGTPLEAEITSVGALVDVFDIDAARARLKGLEVSQSDTTQ</sequence>
<feature type="transmembrane region" description="Helical" evidence="21">
    <location>
        <begin position="63"/>
        <end position="87"/>
    </location>
</feature>
<evidence type="ECO:0000256" key="6">
    <source>
        <dbReference type="ARBA" id="ARBA00022679"/>
    </source>
</evidence>
<evidence type="ECO:0000259" key="26">
    <source>
        <dbReference type="PROSITE" id="PS50894"/>
    </source>
</evidence>
<evidence type="ECO:0000256" key="21">
    <source>
        <dbReference type="SAM" id="Phobius"/>
    </source>
</evidence>
<dbReference type="PROSITE" id="PS50885">
    <property type="entry name" value="HAMP"/>
    <property type="match status" value="1"/>
</dbReference>
<dbReference type="CDD" id="cd00082">
    <property type="entry name" value="HisKA"/>
    <property type="match status" value="1"/>
</dbReference>
<dbReference type="PROSITE" id="PS50110">
    <property type="entry name" value="RESPONSE_REGULATORY"/>
    <property type="match status" value="2"/>
</dbReference>
<protein>
    <recommendedName>
        <fullName evidence="16">Sensory/regulatory protein RpfC</fullName>
        <ecNumber evidence="3">2.7.13.3</ecNumber>
    </recommendedName>
    <alternativeName>
        <fullName evidence="17">Virulence sensor protein BvgS</fullName>
    </alternativeName>
</protein>
<dbReference type="Pfam" id="PF00672">
    <property type="entry name" value="HAMP"/>
    <property type="match status" value="1"/>
</dbReference>
<dbReference type="GO" id="GO:0000155">
    <property type="term" value="F:phosphorelay sensor kinase activity"/>
    <property type="evidence" value="ECO:0007669"/>
    <property type="project" value="InterPro"/>
</dbReference>
<accession>A0A1N6U0V4</accession>
<feature type="domain" description="HPt" evidence="26">
    <location>
        <begin position="1294"/>
        <end position="1393"/>
    </location>
</feature>
<evidence type="ECO:0000256" key="5">
    <source>
        <dbReference type="ARBA" id="ARBA00022553"/>
    </source>
</evidence>
<evidence type="ECO:0000256" key="20">
    <source>
        <dbReference type="SAM" id="Coils"/>
    </source>
</evidence>
<gene>
    <name evidence="27" type="ORF">SAMN05421829_105179</name>
</gene>
<keyword evidence="8" id="KW-0547">Nucleotide-binding</keyword>
<dbReference type="Pfam" id="PF00512">
    <property type="entry name" value="HisKA"/>
    <property type="match status" value="1"/>
</dbReference>
<dbReference type="SUPFAM" id="SSF55874">
    <property type="entry name" value="ATPase domain of HSP90 chaperone/DNA topoisomerase II/histidine kinase"/>
    <property type="match status" value="1"/>
</dbReference>
<dbReference type="SUPFAM" id="SSF158472">
    <property type="entry name" value="HAMP domain-like"/>
    <property type="match status" value="1"/>
</dbReference>
<dbReference type="Gene3D" id="6.10.340.10">
    <property type="match status" value="1"/>
</dbReference>
<dbReference type="InterPro" id="IPR003661">
    <property type="entry name" value="HisK_dim/P_dom"/>
</dbReference>
<keyword evidence="10" id="KW-0067">ATP-binding</keyword>
<comment type="subcellular location">
    <subcellularLocation>
        <location evidence="2">Cell membrane</location>
        <topology evidence="2">Multi-pass membrane protein</topology>
    </subcellularLocation>
</comment>
<keyword evidence="12" id="KW-0902">Two-component regulatory system</keyword>
<evidence type="ECO:0000259" key="24">
    <source>
        <dbReference type="PROSITE" id="PS50113"/>
    </source>
</evidence>
<keyword evidence="20" id="KW-0175">Coiled coil</keyword>
<reference evidence="28" key="1">
    <citation type="submission" date="2017-01" db="EMBL/GenBank/DDBJ databases">
        <authorList>
            <person name="Varghese N."/>
            <person name="Submissions S."/>
        </authorList>
    </citation>
    <scope>NUCLEOTIDE SEQUENCE [LARGE SCALE GENOMIC DNA]</scope>
    <source>
        <strain evidence="28">ATCC 51758</strain>
    </source>
</reference>
<dbReference type="EC" id="2.7.13.3" evidence="3"/>
<evidence type="ECO:0000256" key="14">
    <source>
        <dbReference type="ARBA" id="ARBA00058004"/>
    </source>
</evidence>
<feature type="transmembrane region" description="Helical" evidence="21">
    <location>
        <begin position="22"/>
        <end position="42"/>
    </location>
</feature>
<feature type="transmembrane region" description="Helical" evidence="21">
    <location>
        <begin position="99"/>
        <end position="122"/>
    </location>
</feature>
<dbReference type="SMART" id="SM00388">
    <property type="entry name" value="HisKA"/>
    <property type="match status" value="1"/>
</dbReference>
<keyword evidence="28" id="KW-1185">Reference proteome</keyword>
<evidence type="ECO:0000256" key="9">
    <source>
        <dbReference type="ARBA" id="ARBA00022777"/>
    </source>
</evidence>
<dbReference type="Pfam" id="PF00072">
    <property type="entry name" value="Response_reg"/>
    <property type="match status" value="2"/>
</dbReference>
<dbReference type="FunFam" id="3.30.565.10:FF:000010">
    <property type="entry name" value="Sensor histidine kinase RcsC"/>
    <property type="match status" value="1"/>
</dbReference>
<feature type="domain" description="Response regulatory" evidence="23">
    <location>
        <begin position="1126"/>
        <end position="1251"/>
    </location>
</feature>
<dbReference type="PRINTS" id="PR00344">
    <property type="entry name" value="BCTRLSENSOR"/>
</dbReference>
<evidence type="ECO:0000256" key="7">
    <source>
        <dbReference type="ARBA" id="ARBA00022692"/>
    </source>
</evidence>
<dbReference type="PROSITE" id="PS50109">
    <property type="entry name" value="HIS_KIN"/>
    <property type="match status" value="1"/>
</dbReference>
<dbReference type="PANTHER" id="PTHR45339">
    <property type="entry name" value="HYBRID SIGNAL TRANSDUCTION HISTIDINE KINASE J"/>
    <property type="match status" value="1"/>
</dbReference>
<keyword evidence="9 27" id="KW-0418">Kinase</keyword>
<dbReference type="CDD" id="cd06225">
    <property type="entry name" value="HAMP"/>
    <property type="match status" value="1"/>
</dbReference>
<dbReference type="InterPro" id="IPR036890">
    <property type="entry name" value="HATPase_C_sf"/>
</dbReference>
<feature type="transmembrane region" description="Helical" evidence="21">
    <location>
        <begin position="167"/>
        <end position="190"/>
    </location>
</feature>
<feature type="transmembrane region" description="Helical" evidence="21">
    <location>
        <begin position="277"/>
        <end position="299"/>
    </location>
</feature>
<name>A0A1N6U0V4_9RHOO</name>
<evidence type="ECO:0000256" key="1">
    <source>
        <dbReference type="ARBA" id="ARBA00000085"/>
    </source>
</evidence>
<dbReference type="InterPro" id="IPR036641">
    <property type="entry name" value="HPT_dom_sf"/>
</dbReference>
<feature type="domain" description="PAC" evidence="24">
    <location>
        <begin position="638"/>
        <end position="690"/>
    </location>
</feature>
<keyword evidence="7 21" id="KW-0812">Transmembrane</keyword>
<feature type="domain" description="Histidine kinase" evidence="22">
    <location>
        <begin position="733"/>
        <end position="955"/>
    </location>
</feature>
<dbReference type="Gene3D" id="3.30.450.20">
    <property type="entry name" value="PAS domain"/>
    <property type="match status" value="1"/>
</dbReference>
<feature type="coiled-coil region" evidence="20">
    <location>
        <begin position="678"/>
        <end position="726"/>
    </location>
</feature>
<dbReference type="Proteomes" id="UP000186819">
    <property type="component" value="Unassembled WGS sequence"/>
</dbReference>
<keyword evidence="11 21" id="KW-1133">Transmembrane helix</keyword>
<dbReference type="CDD" id="cd00130">
    <property type="entry name" value="PAS"/>
    <property type="match status" value="1"/>
</dbReference>
<dbReference type="Pfam" id="PF08447">
    <property type="entry name" value="PAS_3"/>
    <property type="match status" value="1"/>
</dbReference>
<dbReference type="InterPro" id="IPR008207">
    <property type="entry name" value="Sig_transdc_His_kin_Hpt_dom"/>
</dbReference>
<keyword evidence="5 19" id="KW-0597">Phosphoprotein</keyword>
<dbReference type="SUPFAM" id="SSF47384">
    <property type="entry name" value="Homodimeric domain of signal transducing histidine kinase"/>
    <property type="match status" value="1"/>
</dbReference>
<dbReference type="Gene3D" id="1.20.120.160">
    <property type="entry name" value="HPT domain"/>
    <property type="match status" value="1"/>
</dbReference>
<evidence type="ECO:0000256" key="12">
    <source>
        <dbReference type="ARBA" id="ARBA00023012"/>
    </source>
</evidence>
<dbReference type="GO" id="GO:0005886">
    <property type="term" value="C:plasma membrane"/>
    <property type="evidence" value="ECO:0007669"/>
    <property type="project" value="UniProtKB-SubCell"/>
</dbReference>
<evidence type="ECO:0000259" key="22">
    <source>
        <dbReference type="PROSITE" id="PS50109"/>
    </source>
</evidence>
<evidence type="ECO:0000256" key="18">
    <source>
        <dbReference type="PROSITE-ProRule" id="PRU00110"/>
    </source>
</evidence>
<dbReference type="SUPFAM" id="SSF47226">
    <property type="entry name" value="Histidine-containing phosphotransfer domain, HPT domain"/>
    <property type="match status" value="1"/>
</dbReference>
<feature type="modified residue" description="4-aspartylphosphate" evidence="19">
    <location>
        <position position="1030"/>
    </location>
</feature>
<dbReference type="SUPFAM" id="SSF55785">
    <property type="entry name" value="PYP-like sensor domain (PAS domain)"/>
    <property type="match status" value="1"/>
</dbReference>
<dbReference type="PANTHER" id="PTHR45339:SF1">
    <property type="entry name" value="HYBRID SIGNAL TRANSDUCTION HISTIDINE KINASE J"/>
    <property type="match status" value="1"/>
</dbReference>
<dbReference type="STRING" id="34027.SAMN05421829_105179"/>
<keyword evidence="4" id="KW-1003">Cell membrane</keyword>
<keyword evidence="6" id="KW-0808">Transferase</keyword>
<dbReference type="SUPFAM" id="SSF52172">
    <property type="entry name" value="CheY-like"/>
    <property type="match status" value="2"/>
</dbReference>
<comment type="catalytic activity">
    <reaction evidence="1">
        <text>ATP + protein L-histidine = ADP + protein N-phospho-L-histidine.</text>
        <dbReference type="EC" id="2.7.13.3"/>
    </reaction>
</comment>
<feature type="transmembrane region" description="Helical" evidence="21">
    <location>
        <begin position="202"/>
        <end position="225"/>
    </location>
</feature>
<dbReference type="SMART" id="SM00304">
    <property type="entry name" value="HAMP"/>
    <property type="match status" value="1"/>
</dbReference>
<evidence type="ECO:0000256" key="17">
    <source>
        <dbReference type="ARBA" id="ARBA00070152"/>
    </source>
</evidence>
<evidence type="ECO:0000313" key="28">
    <source>
        <dbReference type="Proteomes" id="UP000186819"/>
    </source>
</evidence>
<dbReference type="EMBL" id="FTMD01000005">
    <property type="protein sequence ID" value="SIQ59214.1"/>
    <property type="molecule type" value="Genomic_DNA"/>
</dbReference>
<dbReference type="Gene3D" id="3.40.50.2300">
    <property type="match status" value="2"/>
</dbReference>
<dbReference type="InterPro" id="IPR011006">
    <property type="entry name" value="CheY-like_superfamily"/>
</dbReference>
<dbReference type="InterPro" id="IPR013655">
    <property type="entry name" value="PAS_fold_3"/>
</dbReference>
<evidence type="ECO:0000256" key="16">
    <source>
        <dbReference type="ARBA" id="ARBA00068150"/>
    </source>
</evidence>
<dbReference type="FunFam" id="1.10.287.130:FF:000002">
    <property type="entry name" value="Two-component osmosensing histidine kinase"/>
    <property type="match status" value="1"/>
</dbReference>
<dbReference type="InterPro" id="IPR000014">
    <property type="entry name" value="PAS"/>
</dbReference>
<evidence type="ECO:0000256" key="10">
    <source>
        <dbReference type="ARBA" id="ARBA00022840"/>
    </source>
</evidence>
<evidence type="ECO:0000256" key="4">
    <source>
        <dbReference type="ARBA" id="ARBA00022475"/>
    </source>
</evidence>